<dbReference type="InterPro" id="IPR003593">
    <property type="entry name" value="AAA+_ATPase"/>
</dbReference>
<dbReference type="Pfam" id="PF00005">
    <property type="entry name" value="ABC_tran"/>
    <property type="match status" value="1"/>
</dbReference>
<reference evidence="6 7" key="1">
    <citation type="journal article" date="2016" name="Nat. Commun.">
        <title>Thousands of microbial genomes shed light on interconnected biogeochemical processes in an aquifer system.</title>
        <authorList>
            <person name="Anantharaman K."/>
            <person name="Brown C.T."/>
            <person name="Hug L.A."/>
            <person name="Sharon I."/>
            <person name="Castelle C.J."/>
            <person name="Probst A.J."/>
            <person name="Thomas B.C."/>
            <person name="Singh A."/>
            <person name="Wilkins M.J."/>
            <person name="Karaoz U."/>
            <person name="Brodie E.L."/>
            <person name="Williams K.H."/>
            <person name="Hubbard S.S."/>
            <person name="Banfield J.F."/>
        </authorList>
    </citation>
    <scope>NUCLEOTIDE SEQUENCE [LARGE SCALE GENOMIC DNA]</scope>
</reference>
<evidence type="ECO:0000313" key="6">
    <source>
        <dbReference type="EMBL" id="OGY30146.1"/>
    </source>
</evidence>
<dbReference type="InterPro" id="IPR017871">
    <property type="entry name" value="ABC_transporter-like_CS"/>
</dbReference>
<dbReference type="Proteomes" id="UP000178068">
    <property type="component" value="Unassembled WGS sequence"/>
</dbReference>
<organism evidence="6 7">
    <name type="scientific">Candidatus Woykebacteria bacterium RIFCSPHIGHO2_12_FULL_45_10</name>
    <dbReference type="NCBI Taxonomy" id="1802603"/>
    <lineage>
        <taxon>Bacteria</taxon>
        <taxon>Candidatus Woykeibacteriota</taxon>
    </lineage>
</organism>
<keyword evidence="3" id="KW-0547">Nucleotide-binding</keyword>
<protein>
    <submittedName>
        <fullName evidence="6">ABC transporter</fullName>
    </submittedName>
</protein>
<feature type="domain" description="ABC transporter" evidence="5">
    <location>
        <begin position="6"/>
        <end position="231"/>
    </location>
</feature>
<dbReference type="InterPro" id="IPR003439">
    <property type="entry name" value="ABC_transporter-like_ATP-bd"/>
</dbReference>
<sequence length="300" mass="33722">MAKAIIKTEKLTKDYGNGRGIFDLDLEVNEGEVFGYLGPNGAGKTTTIRLIMDFLRPTKGKAEIFGLDTRADSVQIKHKIGYLPGDLDLYDNLNGEEFLRYLAALRGGVDWNLVKQLASRIESNLSHPIRSLSHGNKQKLGLIQAFMHKPALLILDEPTTGLDPIVQHEFTHMVAEVKAEGRTVFLSSHILPEVERTCDRVGIIRNGKLVVVENILSLKEHAIRPIEIHFASEIKNEDFVDLKLQDLKIEKNILRCNVPGSFDALVKRLAQFEVVNIITPEPDLEQVFLNYYGKEQADVK</sequence>
<dbReference type="PROSITE" id="PS00211">
    <property type="entry name" value="ABC_TRANSPORTER_1"/>
    <property type="match status" value="1"/>
</dbReference>
<keyword evidence="2" id="KW-0813">Transport</keyword>
<dbReference type="PANTHER" id="PTHR42711">
    <property type="entry name" value="ABC TRANSPORTER ATP-BINDING PROTEIN"/>
    <property type="match status" value="1"/>
</dbReference>
<dbReference type="PROSITE" id="PS50893">
    <property type="entry name" value="ABC_TRANSPORTER_2"/>
    <property type="match status" value="1"/>
</dbReference>
<accession>A0A1G1WQV9</accession>
<evidence type="ECO:0000256" key="1">
    <source>
        <dbReference type="ARBA" id="ARBA00005417"/>
    </source>
</evidence>
<dbReference type="EMBL" id="MHCZ01000013">
    <property type="protein sequence ID" value="OGY30146.1"/>
    <property type="molecule type" value="Genomic_DNA"/>
</dbReference>
<dbReference type="CDD" id="cd03230">
    <property type="entry name" value="ABC_DR_subfamily_A"/>
    <property type="match status" value="1"/>
</dbReference>
<gene>
    <name evidence="6" type="ORF">A3F35_00600</name>
</gene>
<dbReference type="SMART" id="SM00382">
    <property type="entry name" value="AAA"/>
    <property type="match status" value="1"/>
</dbReference>
<dbReference type="GO" id="GO:0016887">
    <property type="term" value="F:ATP hydrolysis activity"/>
    <property type="evidence" value="ECO:0007669"/>
    <property type="project" value="InterPro"/>
</dbReference>
<name>A0A1G1WQV9_9BACT</name>
<dbReference type="GO" id="GO:0005524">
    <property type="term" value="F:ATP binding"/>
    <property type="evidence" value="ECO:0007669"/>
    <property type="project" value="UniProtKB-KW"/>
</dbReference>
<dbReference type="Gene3D" id="3.40.50.300">
    <property type="entry name" value="P-loop containing nucleotide triphosphate hydrolases"/>
    <property type="match status" value="1"/>
</dbReference>
<dbReference type="AlphaFoldDB" id="A0A1G1WQV9"/>
<comment type="caution">
    <text evidence="6">The sequence shown here is derived from an EMBL/GenBank/DDBJ whole genome shotgun (WGS) entry which is preliminary data.</text>
</comment>
<dbReference type="InterPro" id="IPR027417">
    <property type="entry name" value="P-loop_NTPase"/>
</dbReference>
<dbReference type="InterPro" id="IPR050763">
    <property type="entry name" value="ABC_transporter_ATP-binding"/>
</dbReference>
<comment type="similarity">
    <text evidence="1">Belongs to the ABC transporter superfamily.</text>
</comment>
<evidence type="ECO:0000256" key="3">
    <source>
        <dbReference type="ARBA" id="ARBA00022741"/>
    </source>
</evidence>
<proteinExistence type="inferred from homology"/>
<evidence type="ECO:0000256" key="4">
    <source>
        <dbReference type="ARBA" id="ARBA00022840"/>
    </source>
</evidence>
<evidence type="ECO:0000313" key="7">
    <source>
        <dbReference type="Proteomes" id="UP000178068"/>
    </source>
</evidence>
<evidence type="ECO:0000259" key="5">
    <source>
        <dbReference type="PROSITE" id="PS50893"/>
    </source>
</evidence>
<evidence type="ECO:0000256" key="2">
    <source>
        <dbReference type="ARBA" id="ARBA00022448"/>
    </source>
</evidence>
<dbReference type="STRING" id="1802603.A3F35_00600"/>
<dbReference type="SUPFAM" id="SSF52540">
    <property type="entry name" value="P-loop containing nucleoside triphosphate hydrolases"/>
    <property type="match status" value="1"/>
</dbReference>
<keyword evidence="4" id="KW-0067">ATP-binding</keyword>
<dbReference type="PANTHER" id="PTHR42711:SF5">
    <property type="entry name" value="ABC TRANSPORTER ATP-BINDING PROTEIN NATA"/>
    <property type="match status" value="1"/>
</dbReference>